<feature type="compositionally biased region" description="Polar residues" evidence="1">
    <location>
        <begin position="118"/>
        <end position="133"/>
    </location>
</feature>
<accession>A0AAF1BM80</accession>
<dbReference type="AlphaFoldDB" id="A0AAF1BM80"/>
<evidence type="ECO:0000313" key="2">
    <source>
        <dbReference type="EMBL" id="WOO76408.1"/>
    </source>
</evidence>
<feature type="region of interest" description="Disordered" evidence="1">
    <location>
        <begin position="115"/>
        <end position="155"/>
    </location>
</feature>
<protein>
    <submittedName>
        <fullName evidence="2">Uncharacterized protein</fullName>
    </submittedName>
</protein>
<dbReference type="Proteomes" id="UP000827549">
    <property type="component" value="Chromosome 1"/>
</dbReference>
<proteinExistence type="predicted"/>
<evidence type="ECO:0000313" key="3">
    <source>
        <dbReference type="Proteomes" id="UP000827549"/>
    </source>
</evidence>
<evidence type="ECO:0000256" key="1">
    <source>
        <dbReference type="SAM" id="MobiDB-lite"/>
    </source>
</evidence>
<feature type="compositionally biased region" description="Low complexity" evidence="1">
    <location>
        <begin position="188"/>
        <end position="202"/>
    </location>
</feature>
<dbReference type="GeneID" id="87803292"/>
<dbReference type="EMBL" id="CP086714">
    <property type="protein sequence ID" value="WOO76408.1"/>
    <property type="molecule type" value="Genomic_DNA"/>
</dbReference>
<keyword evidence="3" id="KW-1185">Reference proteome</keyword>
<name>A0AAF1BM80_9TREE</name>
<sequence length="290" mass="31409">MAWPYRHLDPVYSNLTNAQAVLGEGVCVAEWGKAHEWSLPGHVLRVEGMRRMLPKLPRHRRTDGQAMTIPGFLYCQQLAHDHYPDAEAVDDEQLGRLQVIPCGRPFPVRGEADDVWASGSTASSPRYISSRPNSPAFATGALSSSRTSGPAGGGLKLPPLSDALYSLFGTPPPLPASPLPLSNPPTPSAAAGPSTAPVVATPEADRPNKRPRTRSSGRPSAAQEQRDNFERLTAQVRGLEERLVASKANTDAALSSLKEKIEQLMLQQQQWFNYFNNVMQAALSNGADNK</sequence>
<dbReference type="RefSeq" id="XP_062622440.1">
    <property type="nucleotide sequence ID" value="XM_062766457.1"/>
</dbReference>
<gene>
    <name evidence="2" type="ORF">LOC62_01G000030</name>
</gene>
<reference evidence="2" key="1">
    <citation type="submission" date="2023-10" db="EMBL/GenBank/DDBJ databases">
        <authorList>
            <person name="Noh H."/>
        </authorList>
    </citation>
    <scope>NUCLEOTIDE SEQUENCE</scope>
    <source>
        <strain evidence="2">DUCC4014</strain>
    </source>
</reference>
<feature type="compositionally biased region" description="Pro residues" evidence="1">
    <location>
        <begin position="176"/>
        <end position="187"/>
    </location>
</feature>
<feature type="region of interest" description="Disordered" evidence="1">
    <location>
        <begin position="176"/>
        <end position="228"/>
    </location>
</feature>
<organism evidence="2 3">
    <name type="scientific">Vanrija pseudolonga</name>
    <dbReference type="NCBI Taxonomy" id="143232"/>
    <lineage>
        <taxon>Eukaryota</taxon>
        <taxon>Fungi</taxon>
        <taxon>Dikarya</taxon>
        <taxon>Basidiomycota</taxon>
        <taxon>Agaricomycotina</taxon>
        <taxon>Tremellomycetes</taxon>
        <taxon>Trichosporonales</taxon>
        <taxon>Trichosporonaceae</taxon>
        <taxon>Vanrija</taxon>
    </lineage>
</organism>